<keyword evidence="2" id="KW-0238">DNA-binding</keyword>
<evidence type="ECO:0000256" key="2">
    <source>
        <dbReference type="ARBA" id="ARBA00023125"/>
    </source>
</evidence>
<keyword evidence="1" id="KW-0805">Transcription regulation</keyword>
<dbReference type="InterPro" id="IPR002577">
    <property type="entry name" value="HTH_HxlR"/>
</dbReference>
<dbReference type="Gene3D" id="1.10.10.10">
    <property type="entry name" value="Winged helix-like DNA-binding domain superfamily/Winged helix DNA-binding domain"/>
    <property type="match status" value="1"/>
</dbReference>
<keyword evidence="6" id="KW-1185">Reference proteome</keyword>
<dbReference type="RefSeq" id="WP_106189621.1">
    <property type="nucleotide sequence ID" value="NZ_PVTF01000007.1"/>
</dbReference>
<protein>
    <submittedName>
        <fullName evidence="5">HxlR family transcriptional regulator</fullName>
    </submittedName>
</protein>
<dbReference type="PROSITE" id="PS51118">
    <property type="entry name" value="HTH_HXLR"/>
    <property type="match status" value="1"/>
</dbReference>
<organism evidence="5 6">
    <name type="scientific">Umezawaea tangerina</name>
    <dbReference type="NCBI Taxonomy" id="84725"/>
    <lineage>
        <taxon>Bacteria</taxon>
        <taxon>Bacillati</taxon>
        <taxon>Actinomycetota</taxon>
        <taxon>Actinomycetes</taxon>
        <taxon>Pseudonocardiales</taxon>
        <taxon>Pseudonocardiaceae</taxon>
        <taxon>Umezawaea</taxon>
    </lineage>
</organism>
<evidence type="ECO:0000256" key="1">
    <source>
        <dbReference type="ARBA" id="ARBA00023015"/>
    </source>
</evidence>
<accession>A0A2T0T220</accession>
<feature type="domain" description="HTH hxlR-type" evidence="4">
    <location>
        <begin position="16"/>
        <end position="114"/>
    </location>
</feature>
<evidence type="ECO:0000256" key="3">
    <source>
        <dbReference type="ARBA" id="ARBA00023163"/>
    </source>
</evidence>
<evidence type="ECO:0000313" key="5">
    <source>
        <dbReference type="EMBL" id="PRY39707.1"/>
    </source>
</evidence>
<dbReference type="EMBL" id="PVTF01000007">
    <property type="protein sequence ID" value="PRY39707.1"/>
    <property type="molecule type" value="Genomic_DNA"/>
</dbReference>
<dbReference type="SUPFAM" id="SSF46785">
    <property type="entry name" value="Winged helix' DNA-binding domain"/>
    <property type="match status" value="1"/>
</dbReference>
<dbReference type="PANTHER" id="PTHR33204:SF37">
    <property type="entry name" value="HTH-TYPE TRANSCRIPTIONAL REGULATOR YODB"/>
    <property type="match status" value="1"/>
</dbReference>
<dbReference type="InterPro" id="IPR036388">
    <property type="entry name" value="WH-like_DNA-bd_sf"/>
</dbReference>
<reference evidence="5 6" key="1">
    <citation type="submission" date="2018-03" db="EMBL/GenBank/DDBJ databases">
        <title>Genomic Encyclopedia of Archaeal and Bacterial Type Strains, Phase II (KMG-II): from individual species to whole genera.</title>
        <authorList>
            <person name="Goeker M."/>
        </authorList>
    </citation>
    <scope>NUCLEOTIDE SEQUENCE [LARGE SCALE GENOMIC DNA]</scope>
    <source>
        <strain evidence="5 6">DSM 44720</strain>
    </source>
</reference>
<proteinExistence type="predicted"/>
<keyword evidence="3" id="KW-0804">Transcription</keyword>
<evidence type="ECO:0000259" key="4">
    <source>
        <dbReference type="PROSITE" id="PS51118"/>
    </source>
</evidence>
<dbReference type="PANTHER" id="PTHR33204">
    <property type="entry name" value="TRANSCRIPTIONAL REGULATOR, MARR FAMILY"/>
    <property type="match status" value="1"/>
</dbReference>
<dbReference type="GO" id="GO:0003677">
    <property type="term" value="F:DNA binding"/>
    <property type="evidence" value="ECO:0007669"/>
    <property type="project" value="UniProtKB-KW"/>
</dbReference>
<dbReference type="OrthoDB" id="370168at2"/>
<sequence>MSEPSGPPRDLFGADCPRLPIRADITGRWATLLLAALTTRPHRFAELAARLDGISEKVLSQTLRTLTRDGLVSRTATPTVPIQVTYELTPLGADLTPRLVDLVTWADRHGPAIQAARSAYDADPPIPPAVANRH</sequence>
<name>A0A2T0T220_9PSEU</name>
<evidence type="ECO:0000313" key="6">
    <source>
        <dbReference type="Proteomes" id="UP000239494"/>
    </source>
</evidence>
<dbReference type="AlphaFoldDB" id="A0A2T0T220"/>
<comment type="caution">
    <text evidence="5">The sequence shown here is derived from an EMBL/GenBank/DDBJ whole genome shotgun (WGS) entry which is preliminary data.</text>
</comment>
<dbReference type="Proteomes" id="UP000239494">
    <property type="component" value="Unassembled WGS sequence"/>
</dbReference>
<gene>
    <name evidence="5" type="ORF">CLV43_107294</name>
</gene>
<dbReference type="Pfam" id="PF01638">
    <property type="entry name" value="HxlR"/>
    <property type="match status" value="1"/>
</dbReference>
<dbReference type="InterPro" id="IPR036390">
    <property type="entry name" value="WH_DNA-bd_sf"/>
</dbReference>